<feature type="domain" description="Golgi pH regulator conserved" evidence="8">
    <location>
        <begin position="84"/>
        <end position="145"/>
    </location>
</feature>
<evidence type="ECO:0000256" key="6">
    <source>
        <dbReference type="SAM" id="Phobius"/>
    </source>
</evidence>
<dbReference type="Pfam" id="PF12430">
    <property type="entry name" value="ABA_GPCR"/>
    <property type="match status" value="1"/>
</dbReference>
<evidence type="ECO:0000259" key="7">
    <source>
        <dbReference type="Pfam" id="PF12430"/>
    </source>
</evidence>
<evidence type="ECO:0000256" key="4">
    <source>
        <dbReference type="ARBA" id="ARBA00023136"/>
    </source>
</evidence>
<feature type="transmembrane region" description="Helical" evidence="6">
    <location>
        <begin position="37"/>
        <end position="58"/>
    </location>
</feature>
<sequence length="430" mass="45333">MLLDLVLAFSAGALLFWGGWTYLERSGDGVGGGLDRAQHALFAGVFALSSHQLFLLLCEVLDVLNPGLRILAQRAQRAGLLLPIVARVGALGVVLVAVLSGYGSVTLPYTYISLFIRPVESGEVAVGEERLAAARAALADKRRRIEVLECGCAAEAGDVLAGGAAGTASSPASGHSLVRWVSGALRPGPGKRALGTLRAEAGALESLVSALRAEAAELRRERRRAARARTASGHARNALGYLLSLYCVYRMLAAARSLLWGEPGRGADPVGTLVRVAVGVLTRGAVQVDTHILSQYMTLAFVAAISVTSLRGFLLNAQRALSWLTGARRAAPPVFLLTELLGFHAVSTLLLLRRQLAPAHRAAVTAALGGSGSEGTADLPLDAFNAWFNRLFLGAALASIALYWTAVRQARAEAADRLPLYTPHRRAAEE</sequence>
<evidence type="ECO:0000256" key="5">
    <source>
        <dbReference type="SAM" id="Coils"/>
    </source>
</evidence>
<dbReference type="Pfam" id="PF12537">
    <property type="entry name" value="GPHR_N"/>
    <property type="match status" value="1"/>
</dbReference>
<name>A0A087SHQ3_AUXPR</name>
<dbReference type="PANTHER" id="PTHR15948:SF0">
    <property type="entry name" value="GOLGI PH REGULATOR A-RELATED"/>
    <property type="match status" value="1"/>
</dbReference>
<evidence type="ECO:0000313" key="9">
    <source>
        <dbReference type="EMBL" id="KFM25257.1"/>
    </source>
</evidence>
<dbReference type="InterPro" id="IPR025969">
    <property type="entry name" value="ABA_GPCR_dom"/>
</dbReference>
<dbReference type="PANTHER" id="PTHR15948">
    <property type="entry name" value="G-PROTEIN COUPLED RECEPTOR 89-RELATED"/>
    <property type="match status" value="1"/>
</dbReference>
<keyword evidence="5" id="KW-0175">Coiled coil</keyword>
<evidence type="ECO:0000256" key="3">
    <source>
        <dbReference type="ARBA" id="ARBA00022989"/>
    </source>
</evidence>
<evidence type="ECO:0000313" key="10">
    <source>
        <dbReference type="Proteomes" id="UP000028924"/>
    </source>
</evidence>
<dbReference type="GO" id="GO:0016020">
    <property type="term" value="C:membrane"/>
    <property type="evidence" value="ECO:0007669"/>
    <property type="project" value="UniProtKB-SubCell"/>
</dbReference>
<gene>
    <name evidence="9" type="ORF">F751_3937</name>
</gene>
<dbReference type="GO" id="GO:0009737">
    <property type="term" value="P:response to abscisic acid"/>
    <property type="evidence" value="ECO:0007669"/>
    <property type="project" value="TreeGrafter"/>
</dbReference>
<dbReference type="Proteomes" id="UP000028924">
    <property type="component" value="Unassembled WGS sequence"/>
</dbReference>
<protein>
    <submittedName>
        <fullName evidence="9">GPCR-type G protein 2</fullName>
    </submittedName>
</protein>
<reference evidence="9 10" key="1">
    <citation type="journal article" date="2014" name="BMC Genomics">
        <title>Oil accumulation mechanisms of the oleaginous microalga Chlorella protothecoides revealed through its genome, transcriptomes, and proteomes.</title>
        <authorList>
            <person name="Gao C."/>
            <person name="Wang Y."/>
            <person name="Shen Y."/>
            <person name="Yan D."/>
            <person name="He X."/>
            <person name="Dai J."/>
            <person name="Wu Q."/>
        </authorList>
    </citation>
    <scope>NUCLEOTIDE SEQUENCE [LARGE SCALE GENOMIC DNA]</scope>
    <source>
        <strain evidence="9 10">0710</strain>
    </source>
</reference>
<feature type="coiled-coil region" evidence="5">
    <location>
        <begin position="201"/>
        <end position="228"/>
    </location>
</feature>
<dbReference type="EMBL" id="KL662114">
    <property type="protein sequence ID" value="KFM25257.1"/>
    <property type="molecule type" value="Genomic_DNA"/>
</dbReference>
<evidence type="ECO:0000256" key="1">
    <source>
        <dbReference type="ARBA" id="ARBA00004141"/>
    </source>
</evidence>
<keyword evidence="3 6" id="KW-1133">Transmembrane helix</keyword>
<feature type="transmembrane region" description="Helical" evidence="6">
    <location>
        <begin position="79"/>
        <end position="102"/>
    </location>
</feature>
<accession>A0A087SHQ3</accession>
<keyword evidence="10" id="KW-1185">Reference proteome</keyword>
<dbReference type="AlphaFoldDB" id="A0A087SHQ3"/>
<comment type="subcellular location">
    <subcellularLocation>
        <location evidence="1">Membrane</location>
        <topology evidence="1">Multi-pass membrane protein</topology>
    </subcellularLocation>
</comment>
<dbReference type="GeneID" id="23615328"/>
<evidence type="ECO:0000259" key="8">
    <source>
        <dbReference type="Pfam" id="PF12537"/>
    </source>
</evidence>
<evidence type="ECO:0000256" key="2">
    <source>
        <dbReference type="ARBA" id="ARBA00022692"/>
    </source>
</evidence>
<dbReference type="RefSeq" id="XP_011398149.1">
    <property type="nucleotide sequence ID" value="XM_011399847.1"/>
</dbReference>
<keyword evidence="4 6" id="KW-0472">Membrane</keyword>
<dbReference type="KEGG" id="apro:F751_3937"/>
<proteinExistence type="predicted"/>
<dbReference type="InterPro" id="IPR022535">
    <property type="entry name" value="Golgi_pH-regulator_cons_dom"/>
</dbReference>
<dbReference type="GO" id="GO:0010427">
    <property type="term" value="F:abscisic acid binding"/>
    <property type="evidence" value="ECO:0007669"/>
    <property type="project" value="TreeGrafter"/>
</dbReference>
<keyword evidence="2 6" id="KW-0812">Transmembrane</keyword>
<organism evidence="9 10">
    <name type="scientific">Auxenochlorella protothecoides</name>
    <name type="common">Green microalga</name>
    <name type="synonym">Chlorella protothecoides</name>
    <dbReference type="NCBI Taxonomy" id="3075"/>
    <lineage>
        <taxon>Eukaryota</taxon>
        <taxon>Viridiplantae</taxon>
        <taxon>Chlorophyta</taxon>
        <taxon>core chlorophytes</taxon>
        <taxon>Trebouxiophyceae</taxon>
        <taxon>Chlorellales</taxon>
        <taxon>Chlorellaceae</taxon>
        <taxon>Auxenochlorella</taxon>
    </lineage>
</organism>
<dbReference type="eggNOG" id="KOG2417">
    <property type="taxonomic scope" value="Eukaryota"/>
</dbReference>
<dbReference type="STRING" id="3075.A0A087SHQ3"/>
<feature type="domain" description="Abscisic acid G-protein coupled receptor-like" evidence="7">
    <location>
        <begin position="227"/>
        <end position="405"/>
    </location>
</feature>
<dbReference type="InterPro" id="IPR015672">
    <property type="entry name" value="GPHR/GTG"/>
</dbReference>
<dbReference type="OrthoDB" id="264392at2759"/>